<keyword evidence="3" id="KW-1185">Reference proteome</keyword>
<organism evidence="2 3">
    <name type="scientific">Natrarchaeobius chitinivorans</name>
    <dbReference type="NCBI Taxonomy" id="1679083"/>
    <lineage>
        <taxon>Archaea</taxon>
        <taxon>Methanobacteriati</taxon>
        <taxon>Methanobacteriota</taxon>
        <taxon>Stenosarchaea group</taxon>
        <taxon>Halobacteria</taxon>
        <taxon>Halobacteriales</taxon>
        <taxon>Natrialbaceae</taxon>
        <taxon>Natrarchaeobius</taxon>
    </lineage>
</organism>
<gene>
    <name evidence="2" type="ORF">EA472_16220</name>
</gene>
<dbReference type="EMBL" id="REFZ01000012">
    <property type="protein sequence ID" value="RQG98765.1"/>
    <property type="molecule type" value="Genomic_DNA"/>
</dbReference>
<proteinExistence type="predicted"/>
<comment type="caution">
    <text evidence="2">The sequence shown here is derived from an EMBL/GenBank/DDBJ whole genome shotgun (WGS) entry which is preliminary data.</text>
</comment>
<keyword evidence="1" id="KW-0812">Transmembrane</keyword>
<reference evidence="2 3" key="1">
    <citation type="submission" date="2018-10" db="EMBL/GenBank/DDBJ databases">
        <title>Natrarchaeobius chitinivorans gen. nov., sp. nov., and Natrarchaeobius haloalkaliphilus sp. nov., alkaliphilic, chitin-utilizing haloarchaea from hypersaline alkaline lakes.</title>
        <authorList>
            <person name="Sorokin D.Y."/>
            <person name="Elcheninov A.G."/>
            <person name="Kostrikina N.A."/>
            <person name="Bale N.J."/>
            <person name="Sinninghe Damste J.S."/>
            <person name="Khijniak T.V."/>
            <person name="Kublanov I.V."/>
            <person name="Toshchakov S.V."/>
        </authorList>
    </citation>
    <scope>NUCLEOTIDE SEQUENCE [LARGE SCALE GENOMIC DNA]</scope>
    <source>
        <strain evidence="2 3">AArcht7</strain>
    </source>
</reference>
<dbReference type="OrthoDB" id="205602at2157"/>
<keyword evidence="1" id="KW-0472">Membrane</keyword>
<feature type="transmembrane region" description="Helical" evidence="1">
    <location>
        <begin position="41"/>
        <end position="60"/>
    </location>
</feature>
<evidence type="ECO:0000313" key="3">
    <source>
        <dbReference type="Proteomes" id="UP000281431"/>
    </source>
</evidence>
<feature type="transmembrane region" description="Helical" evidence="1">
    <location>
        <begin position="72"/>
        <end position="104"/>
    </location>
</feature>
<accession>A0A3N6PJL4</accession>
<dbReference type="AlphaFoldDB" id="A0A3N6PJL4"/>
<name>A0A3N6PJL4_NATCH</name>
<feature type="transmembrane region" description="Helical" evidence="1">
    <location>
        <begin position="12"/>
        <end position="29"/>
    </location>
</feature>
<sequence>MTEQVDVQELTIGVGTVLAFVLYGYGRFVSETVFGVETTDLAVLSFAGTFLAVAALHGAYGRRDFALAHAAAGLGLVFVAVASSGLQVLIGILLLAVGGAYVAVETVRARREGADAAG</sequence>
<keyword evidence="1" id="KW-1133">Transmembrane helix</keyword>
<evidence type="ECO:0000256" key="1">
    <source>
        <dbReference type="SAM" id="Phobius"/>
    </source>
</evidence>
<dbReference type="Proteomes" id="UP000281431">
    <property type="component" value="Unassembled WGS sequence"/>
</dbReference>
<protein>
    <submittedName>
        <fullName evidence="2">Uncharacterized protein</fullName>
    </submittedName>
</protein>
<evidence type="ECO:0000313" key="2">
    <source>
        <dbReference type="EMBL" id="RQG98765.1"/>
    </source>
</evidence>